<dbReference type="Pfam" id="PF10647">
    <property type="entry name" value="Gmad1"/>
    <property type="match status" value="1"/>
</dbReference>
<sequence>MSARRLAGALLVLLCAAVLAGCATVPQQSDVQVLRQGEQEARAGLTGPIEDGDPLGLVRGFVYRSGAPDDRHAQARRYLTASASDWDDGASLTVLSERFDTIVSPENATAGPGRMVVRVRGTRLGTVTPGGAFEASPQRVEIDVGVVREGERWRIDRPPPGVLVRLSDFVVHYRQMQAWFVDPTRGTLLPDTHYVRSGRPDELALDAVDVLRRGPSAGLAGAALTMFPATARIRSTTTDPAAGTATVDLTGVSGLSTADRDTLAAQVAQTLGGVGIPRVELRADGEALLPGRPTVAAADYDARVAGTARPPAFPYVVDGGRVRQLTGNGASAPVAGQAGNGSFDVTAAAASAVGNRIAVVSREATGTQRLLTGPLGGELTATPVSGAEVTALSWSGAGDEIWAVADGRLRRVLVPADAPPVEAPLDLGPLAPLGRVGDLALAREGGRIAVVVDGALLVGPIVPVEGRAGEVAVGPLRRLRPGELDDVVSVDWRSADRLAVASDSDRPMADVGVDGLQLGQLPSANLTAPLRQVAAAPGRPLYVTDRTGLWSYSGGELDAWQQAGGGSTAASPFYPG</sequence>
<dbReference type="SUPFAM" id="SSF75011">
    <property type="entry name" value="3-carboxy-cis,cis-mucoante lactonizing enzyme"/>
    <property type="match status" value="1"/>
</dbReference>
<organism evidence="3 4">
    <name type="scientific">Pseudonocardia spirodelae</name>
    <dbReference type="NCBI Taxonomy" id="3133431"/>
    <lineage>
        <taxon>Bacteria</taxon>
        <taxon>Bacillati</taxon>
        <taxon>Actinomycetota</taxon>
        <taxon>Actinomycetes</taxon>
        <taxon>Pseudonocardiales</taxon>
        <taxon>Pseudonocardiaceae</taxon>
        <taxon>Pseudonocardia</taxon>
    </lineage>
</organism>
<evidence type="ECO:0000313" key="4">
    <source>
        <dbReference type="Proteomes" id="UP001364211"/>
    </source>
</evidence>
<feature type="chain" id="PRO_5045333971" evidence="1">
    <location>
        <begin position="21"/>
        <end position="576"/>
    </location>
</feature>
<evidence type="ECO:0000313" key="3">
    <source>
        <dbReference type="EMBL" id="MEJ8281482.1"/>
    </source>
</evidence>
<proteinExistence type="predicted"/>
<dbReference type="EMBL" id="JBBJUP010000020">
    <property type="protein sequence ID" value="MEJ8281482.1"/>
    <property type="molecule type" value="Genomic_DNA"/>
</dbReference>
<gene>
    <name evidence="3" type="ORF">WJX68_21285</name>
</gene>
<evidence type="ECO:0000259" key="2">
    <source>
        <dbReference type="SMART" id="SM00909"/>
    </source>
</evidence>
<feature type="signal peptide" evidence="1">
    <location>
        <begin position="1"/>
        <end position="20"/>
    </location>
</feature>
<reference evidence="3 4" key="1">
    <citation type="submission" date="2024-03" db="EMBL/GenBank/DDBJ databases">
        <title>Draft genome sequence of Pseudonocardia sp. DW16-2.</title>
        <authorList>
            <person name="Duangmal K."/>
        </authorList>
    </citation>
    <scope>NUCLEOTIDE SEQUENCE [LARGE SCALE GENOMIC DNA]</scope>
    <source>
        <strain evidence="3 4">DW16-2</strain>
    </source>
</reference>
<dbReference type="SMART" id="SM00909">
    <property type="entry name" value="Germane"/>
    <property type="match status" value="1"/>
</dbReference>
<dbReference type="Pfam" id="PF25976">
    <property type="entry name" value="LpqB_N"/>
    <property type="match status" value="1"/>
</dbReference>
<protein>
    <submittedName>
        <fullName evidence="3">LpqB family beta-propeller domain-containing protein</fullName>
    </submittedName>
</protein>
<keyword evidence="4" id="KW-1185">Reference proteome</keyword>
<dbReference type="Proteomes" id="UP001364211">
    <property type="component" value="Unassembled WGS sequence"/>
</dbReference>
<dbReference type="PROSITE" id="PS51257">
    <property type="entry name" value="PROKAR_LIPOPROTEIN"/>
    <property type="match status" value="1"/>
</dbReference>
<dbReference type="InterPro" id="IPR019606">
    <property type="entry name" value="GerMN"/>
</dbReference>
<name>A0ABU8TBZ8_9PSEU</name>
<accession>A0ABU8TBZ8</accession>
<keyword evidence="1" id="KW-0732">Signal</keyword>
<dbReference type="RefSeq" id="WP_340293866.1">
    <property type="nucleotide sequence ID" value="NZ_JBBJUP010000020.1"/>
</dbReference>
<evidence type="ECO:0000256" key="1">
    <source>
        <dbReference type="SAM" id="SignalP"/>
    </source>
</evidence>
<feature type="domain" description="GerMN" evidence="2">
    <location>
        <begin position="204"/>
        <end position="292"/>
    </location>
</feature>
<dbReference type="InterPro" id="IPR018910">
    <property type="entry name" value="LpqB_C"/>
</dbReference>
<comment type="caution">
    <text evidence="3">The sequence shown here is derived from an EMBL/GenBank/DDBJ whole genome shotgun (WGS) entry which is preliminary data.</text>
</comment>
<dbReference type="InterPro" id="IPR059026">
    <property type="entry name" value="LpqB_N"/>
</dbReference>